<evidence type="ECO:0000313" key="11">
    <source>
        <dbReference type="Proteomes" id="UP000405524"/>
    </source>
</evidence>
<keyword evidence="8 9" id="KW-0472">Membrane</keyword>
<feature type="transmembrane region" description="Helical" evidence="9">
    <location>
        <begin position="514"/>
        <end position="531"/>
    </location>
</feature>
<feature type="transmembrane region" description="Helical" evidence="9">
    <location>
        <begin position="438"/>
        <end position="463"/>
    </location>
</feature>
<gene>
    <name evidence="10" type="primary">manZ_4</name>
    <name evidence="10" type="ORF">JKKLCJKK_00956</name>
</gene>
<dbReference type="RefSeq" id="WP_226803323.1">
    <property type="nucleotide sequence ID" value="NZ_CABWIC010000011.1"/>
</dbReference>
<keyword evidence="7 9" id="KW-1133">Transmembrane helix</keyword>
<comment type="subcellular location">
    <subcellularLocation>
        <location evidence="1">Cell membrane</location>
        <topology evidence="1">Multi-pass membrane protein</topology>
    </subcellularLocation>
</comment>
<keyword evidence="4" id="KW-0762">Sugar transport</keyword>
<dbReference type="GO" id="GO:0005886">
    <property type="term" value="C:plasma membrane"/>
    <property type="evidence" value="ECO:0007669"/>
    <property type="project" value="UniProtKB-SubCell"/>
</dbReference>
<feature type="transmembrane region" description="Helical" evidence="9">
    <location>
        <begin position="183"/>
        <end position="203"/>
    </location>
</feature>
<proteinExistence type="predicted"/>
<evidence type="ECO:0000313" key="10">
    <source>
        <dbReference type="EMBL" id="VWL97929.1"/>
    </source>
</evidence>
<dbReference type="PANTHER" id="PTHR32502:SF5">
    <property type="entry name" value="N-ACETYLGALACTOSAMINE PERMEASE IID COMPONENT-RELATED"/>
    <property type="match status" value="1"/>
</dbReference>
<evidence type="ECO:0000256" key="5">
    <source>
        <dbReference type="ARBA" id="ARBA00022683"/>
    </source>
</evidence>
<protein>
    <submittedName>
        <fullName evidence="10">PTS system mannose-specific EIID component</fullName>
    </submittedName>
</protein>
<accession>A0A5K1J5C0</accession>
<evidence type="ECO:0000256" key="4">
    <source>
        <dbReference type="ARBA" id="ARBA00022597"/>
    </source>
</evidence>
<evidence type="ECO:0000256" key="7">
    <source>
        <dbReference type="ARBA" id="ARBA00022989"/>
    </source>
</evidence>
<feature type="transmembrane region" description="Helical" evidence="9">
    <location>
        <begin position="402"/>
        <end position="426"/>
    </location>
</feature>
<evidence type="ECO:0000256" key="8">
    <source>
        <dbReference type="ARBA" id="ARBA00023136"/>
    </source>
</evidence>
<feature type="transmembrane region" description="Helical" evidence="9">
    <location>
        <begin position="483"/>
        <end position="502"/>
    </location>
</feature>
<dbReference type="InterPro" id="IPR050303">
    <property type="entry name" value="GatZ_KbaZ_carbometab"/>
</dbReference>
<dbReference type="PROSITE" id="PS51106">
    <property type="entry name" value="PTS_EIIC_TYPE_4"/>
    <property type="match status" value="1"/>
</dbReference>
<feature type="transmembrane region" description="Helical" evidence="9">
    <location>
        <begin position="6"/>
        <end position="27"/>
    </location>
</feature>
<dbReference type="Pfam" id="PF03609">
    <property type="entry name" value="EII-Sor"/>
    <property type="match status" value="1"/>
</dbReference>
<keyword evidence="3" id="KW-1003">Cell membrane</keyword>
<feature type="transmembrane region" description="Helical" evidence="9">
    <location>
        <begin position="210"/>
        <end position="243"/>
    </location>
</feature>
<reference evidence="10 11" key="1">
    <citation type="submission" date="2019-10" db="EMBL/GenBank/DDBJ databases">
        <authorList>
            <person name="Wolf R A."/>
        </authorList>
    </citation>
    <scope>NUCLEOTIDE SEQUENCE [LARGE SCALE GENOMIC DNA]</scope>
    <source>
        <strain evidence="10">Collinsella_intestinalis_DSM_13632</strain>
    </source>
</reference>
<evidence type="ECO:0000256" key="1">
    <source>
        <dbReference type="ARBA" id="ARBA00004651"/>
    </source>
</evidence>
<dbReference type="GO" id="GO:0009401">
    <property type="term" value="P:phosphoenolpyruvate-dependent sugar phosphotransferase system"/>
    <property type="evidence" value="ECO:0007669"/>
    <property type="project" value="UniProtKB-KW"/>
</dbReference>
<dbReference type="Proteomes" id="UP000405524">
    <property type="component" value="Unassembled WGS sequence"/>
</dbReference>
<dbReference type="InterPro" id="IPR004704">
    <property type="entry name" value="PTS_IID_man"/>
</dbReference>
<organism evidence="10 11">
    <name type="scientific">Collinsella intestinalis</name>
    <dbReference type="NCBI Taxonomy" id="147207"/>
    <lineage>
        <taxon>Bacteria</taxon>
        <taxon>Bacillati</taxon>
        <taxon>Actinomycetota</taxon>
        <taxon>Coriobacteriia</taxon>
        <taxon>Coriobacteriales</taxon>
        <taxon>Coriobacteriaceae</taxon>
        <taxon>Collinsella</taxon>
    </lineage>
</organism>
<keyword evidence="5" id="KW-0598">Phosphotransferase system</keyword>
<evidence type="ECO:0000256" key="6">
    <source>
        <dbReference type="ARBA" id="ARBA00022692"/>
    </source>
</evidence>
<sequence>MELNLFFAIVSGLWFWFAASLAGYNWIQTLKSPLVIGTVLGLLTGNLETGLVAGGSIEMVYLGMVAAGGNIPSDRCFAALIAIPIAIQTGVTPEVAVSIAVPLGVLGVFVNNLRRTINAVFVHWADKYADQGNVKAVWRCATTYPLIMGFIIRFPLMFAINYFGADFVMKMLEVTPEWLLNGFNVMGGMLPALGFATTIFMIGKMKYLPLFIIGYFLVQYLQIPTMAAAIFGICIALLITFMGKDGKALDGFSFAKAETKDEDEKRLLDKKDVNGVFMRWIWTAELSNSFERMQALAVASSFAPVLRKLYTSDEEFQEALKRHLTFFNTQANWGCLIHGTVLAMEEQRAMGSEIPGEMITGIKTGLMGPIAGIGDTLDFGTIQTILFALGASFATAGNAVGIVFPILFMIITFLEARFLFGLGYSLGKESIQKILSSGAINVIIDCASIVGMFMMGALSASIVKVSTPLAWTFGDKSIVLQDTLNAIAPGILPLTAVFFVFWGIKYKKWTITKCLIILVIASILGAFFGILA</sequence>
<dbReference type="GeneID" id="77466349"/>
<evidence type="ECO:0000256" key="2">
    <source>
        <dbReference type="ARBA" id="ARBA00022448"/>
    </source>
</evidence>
<keyword evidence="6 9" id="KW-0812">Transmembrane</keyword>
<keyword evidence="2" id="KW-0813">Transport</keyword>
<feature type="transmembrane region" description="Helical" evidence="9">
    <location>
        <begin position="144"/>
        <end position="163"/>
    </location>
</feature>
<dbReference type="AlphaFoldDB" id="A0A5K1J5C0"/>
<dbReference type="Pfam" id="PF03613">
    <property type="entry name" value="EIID-AGA"/>
    <property type="match status" value="1"/>
</dbReference>
<evidence type="ECO:0000256" key="3">
    <source>
        <dbReference type="ARBA" id="ARBA00022475"/>
    </source>
</evidence>
<name>A0A5K1J5C0_9ACTN</name>
<dbReference type="PANTHER" id="PTHR32502">
    <property type="entry name" value="N-ACETYLGALACTOSAMINE PERMEASE II COMPONENT-RELATED"/>
    <property type="match status" value="1"/>
</dbReference>
<feature type="transmembrane region" description="Helical" evidence="9">
    <location>
        <begin position="34"/>
        <end position="57"/>
    </location>
</feature>
<dbReference type="EMBL" id="CABWIC010000011">
    <property type="protein sequence ID" value="VWL97929.1"/>
    <property type="molecule type" value="Genomic_DNA"/>
</dbReference>
<dbReference type="PROSITE" id="PS51108">
    <property type="entry name" value="PTS_EIID"/>
    <property type="match status" value="1"/>
</dbReference>
<dbReference type="InterPro" id="IPR004700">
    <property type="entry name" value="PTS_IIC_man"/>
</dbReference>
<evidence type="ECO:0000256" key="9">
    <source>
        <dbReference type="SAM" id="Phobius"/>
    </source>
</evidence>